<organism evidence="1 2">
    <name type="scientific">Lithospermum erythrorhizon</name>
    <name type="common">Purple gromwell</name>
    <name type="synonym">Lithospermum officinale var. erythrorhizon</name>
    <dbReference type="NCBI Taxonomy" id="34254"/>
    <lineage>
        <taxon>Eukaryota</taxon>
        <taxon>Viridiplantae</taxon>
        <taxon>Streptophyta</taxon>
        <taxon>Embryophyta</taxon>
        <taxon>Tracheophyta</taxon>
        <taxon>Spermatophyta</taxon>
        <taxon>Magnoliopsida</taxon>
        <taxon>eudicotyledons</taxon>
        <taxon>Gunneridae</taxon>
        <taxon>Pentapetalae</taxon>
        <taxon>asterids</taxon>
        <taxon>lamiids</taxon>
        <taxon>Boraginales</taxon>
        <taxon>Boraginaceae</taxon>
        <taxon>Boraginoideae</taxon>
        <taxon>Lithospermeae</taxon>
        <taxon>Lithospermum</taxon>
    </lineage>
</organism>
<dbReference type="EMBL" id="BAABME010010436">
    <property type="protein sequence ID" value="GAA0178681.1"/>
    <property type="molecule type" value="Genomic_DNA"/>
</dbReference>
<dbReference type="SUPFAM" id="SSF57756">
    <property type="entry name" value="Retrovirus zinc finger-like domains"/>
    <property type="match status" value="1"/>
</dbReference>
<name>A0AAV3RKP1_LITER</name>
<dbReference type="GO" id="GO:0003676">
    <property type="term" value="F:nucleic acid binding"/>
    <property type="evidence" value="ECO:0007669"/>
    <property type="project" value="InterPro"/>
</dbReference>
<evidence type="ECO:0000313" key="1">
    <source>
        <dbReference type="EMBL" id="GAA0178681.1"/>
    </source>
</evidence>
<evidence type="ECO:0000313" key="2">
    <source>
        <dbReference type="Proteomes" id="UP001454036"/>
    </source>
</evidence>
<dbReference type="Pfam" id="PF14223">
    <property type="entry name" value="Retrotran_gag_2"/>
    <property type="match status" value="1"/>
</dbReference>
<proteinExistence type="predicted"/>
<gene>
    <name evidence="1" type="ORF">LIER_29870</name>
</gene>
<dbReference type="Gene3D" id="4.10.60.10">
    <property type="entry name" value="Zinc finger, CCHC-type"/>
    <property type="match status" value="1"/>
</dbReference>
<protein>
    <recommendedName>
        <fullName evidence="3">Retrovirus-related Pol polyprotein from transposon TNT 1-94</fullName>
    </recommendedName>
</protein>
<dbReference type="AlphaFoldDB" id="A0AAV3RKP1"/>
<dbReference type="Proteomes" id="UP001454036">
    <property type="component" value="Unassembled WGS sequence"/>
</dbReference>
<sequence>MCAFNSKVGKNMRSKTLTVLLYLSLFLISNPSLWNVGISSFSVVADRIRYNKLVLELGTRSAKKMSGEGIKIKRFTGRNSFSLWQIKVRALLKREGLWAPLMKNPPALLPNNMARLEEKAHSTLILALDYEVITEVSEEDTVAGLWLKLESLYMTKSLTNKLLLKERLFGLRIQEDTSLKNHLDHLNSILLDLHNIDIKIEDEDAALILLASLPMSYENFRESMTNDKDSLSLEEMRFAIHNRDLHISCSSGSSTTVGPFGALVANTSGDRPVERFSSRPGRGSRKTDRCNFCRELGYWKRDCPKLRNEQRGASSGTAAIANGGMYFEEDMALIDESHTSDTDVWFLDL</sequence>
<comment type="caution">
    <text evidence="1">The sequence shown here is derived from an EMBL/GenBank/DDBJ whole genome shotgun (WGS) entry which is preliminary data.</text>
</comment>
<dbReference type="InterPro" id="IPR036875">
    <property type="entry name" value="Znf_CCHC_sf"/>
</dbReference>
<dbReference type="GO" id="GO:0008270">
    <property type="term" value="F:zinc ion binding"/>
    <property type="evidence" value="ECO:0007669"/>
    <property type="project" value="InterPro"/>
</dbReference>
<reference evidence="1 2" key="1">
    <citation type="submission" date="2024-01" db="EMBL/GenBank/DDBJ databases">
        <title>The complete chloroplast genome sequence of Lithospermum erythrorhizon: insights into the phylogenetic relationship among Boraginaceae species and the maternal lineages of purple gromwells.</title>
        <authorList>
            <person name="Okada T."/>
            <person name="Watanabe K."/>
        </authorList>
    </citation>
    <scope>NUCLEOTIDE SEQUENCE [LARGE SCALE GENOMIC DNA]</scope>
</reference>
<accession>A0AAV3RKP1</accession>
<keyword evidence="2" id="KW-1185">Reference proteome</keyword>
<evidence type="ECO:0008006" key="3">
    <source>
        <dbReference type="Google" id="ProtNLM"/>
    </source>
</evidence>